<dbReference type="Proteomes" id="UP000064514">
    <property type="component" value="Unassembled WGS sequence"/>
</dbReference>
<organism evidence="1">
    <name type="scientific">Fructobacillus tropaeoli</name>
    <dbReference type="NCBI Taxonomy" id="709323"/>
    <lineage>
        <taxon>Bacteria</taxon>
        <taxon>Bacillati</taxon>
        <taxon>Bacillota</taxon>
        <taxon>Bacilli</taxon>
        <taxon>Lactobacillales</taxon>
        <taxon>Lactobacillaceae</taxon>
        <taxon>Fructobacillus</taxon>
    </lineage>
</organism>
<proteinExistence type="predicted"/>
<dbReference type="RefSeq" id="WP_059393143.1">
    <property type="nucleotide sequence ID" value="NZ_DF968078.1"/>
</dbReference>
<gene>
    <name evidence="1" type="ORF">FTRO_0011640</name>
</gene>
<evidence type="ECO:0000313" key="1">
    <source>
        <dbReference type="EMBL" id="GAP03619.1"/>
    </source>
</evidence>
<reference evidence="1" key="1">
    <citation type="journal article" date="2015" name="BMC Genomics">
        <title>Comparative genomics of Fructobacillus spp. and Leuconostoc spp. reveals niche-specific evolution of Fructobacillus spp.</title>
        <authorList>
            <person name="Endo A."/>
            <person name="Tanizawa Y."/>
            <person name="Tanaka N."/>
            <person name="Maeno S."/>
            <person name="Kumar H."/>
            <person name="Shiwa Y."/>
            <person name="Okada S."/>
            <person name="Yoshikawa H."/>
            <person name="Dicks L."/>
            <person name="Nakagawa J."/>
            <person name="Arita M."/>
        </authorList>
    </citation>
    <scope>NUCLEOTIDE SEQUENCE [LARGE SCALE GENOMIC DNA]</scope>
    <source>
        <strain evidence="1">F214-1</strain>
    </source>
</reference>
<sequence>MKTAGEAQKQKFASLVGVDPESLAKQQLLVDQAADTASQAVDQAQTNGELVTACQQGLTAVRQIAAPVVLEELRPATIADKKWLRIILVRLWHSARNLSGKSVMWIRIVWLSNYSY</sequence>
<protein>
    <submittedName>
        <fullName evidence="1">Uncharacterized protein</fullName>
    </submittedName>
</protein>
<dbReference type="EMBL" id="DF968078">
    <property type="protein sequence ID" value="GAP03619.1"/>
    <property type="molecule type" value="Genomic_DNA"/>
</dbReference>
<accession>A0A3F3HBL1</accession>
<name>A0A3F3HBL1_9LACO</name>
<dbReference type="AlphaFoldDB" id="A0A3F3HBL1"/>